<gene>
    <name evidence="1" type="ORF">MN116_008461</name>
</gene>
<comment type="caution">
    <text evidence="1">The sequence shown here is derived from an EMBL/GenBank/DDBJ whole genome shotgun (WGS) entry which is preliminary data.</text>
</comment>
<dbReference type="AlphaFoldDB" id="A0AAE1Z5Y2"/>
<organism evidence="1 2">
    <name type="scientific">Schistosoma mekongi</name>
    <name type="common">Parasitic worm</name>
    <dbReference type="NCBI Taxonomy" id="38744"/>
    <lineage>
        <taxon>Eukaryota</taxon>
        <taxon>Metazoa</taxon>
        <taxon>Spiralia</taxon>
        <taxon>Lophotrochozoa</taxon>
        <taxon>Platyhelminthes</taxon>
        <taxon>Trematoda</taxon>
        <taxon>Digenea</taxon>
        <taxon>Strigeidida</taxon>
        <taxon>Schistosomatoidea</taxon>
        <taxon>Schistosomatidae</taxon>
        <taxon>Schistosoma</taxon>
    </lineage>
</organism>
<proteinExistence type="predicted"/>
<reference evidence="1" key="1">
    <citation type="submission" date="2022-04" db="EMBL/GenBank/DDBJ databases">
        <authorList>
            <person name="Xu L."/>
            <person name="Lv Z."/>
        </authorList>
    </citation>
    <scope>NUCLEOTIDE SEQUENCE</scope>
    <source>
        <strain evidence="1">LV_2022a</strain>
    </source>
</reference>
<name>A0AAE1Z5Y2_SCHME</name>
<evidence type="ECO:0000313" key="1">
    <source>
        <dbReference type="EMBL" id="KAK4467715.1"/>
    </source>
</evidence>
<dbReference type="EMBL" id="JALJAT010000008">
    <property type="protein sequence ID" value="KAK4467715.1"/>
    <property type="molecule type" value="Genomic_DNA"/>
</dbReference>
<accession>A0AAE1Z5Y2</accession>
<protein>
    <submittedName>
        <fullName evidence="1">Uncharacterized protein</fullName>
    </submittedName>
</protein>
<keyword evidence="2" id="KW-1185">Reference proteome</keyword>
<sequence length="349" mass="39637">MLDDIHSSTSGTNEFCINLPINIFVQKNKHSKDSSSILLKFEQVTCMQCCSSTIQTNSSVQDFIPVHTSDSNGSVFTTLNTNSNNADIYHSISQSQSTQPIPVVHLHRELSSQLSPEPQFNETLTPTRLGQIHDIQKRYVTEIRMYLRGSRPVSYVEENYSFIQNFNKPTRERISCVRGIPFKIISKKLQNYSKVKFQENAPLLIKSTPYTVYIGSVSSPQSTAGTKVCSYRKQKSLFNSDKDNVHVAFKEIHFHITKTLVKRCPLSVIINELPVTSSELKSCLPNSDELSVETFNNHVGSNINNSLCIYKKSVGTQFDLFKKYHELKDKEVKITHQDNQSNFQSKVIL</sequence>
<reference evidence="1" key="2">
    <citation type="journal article" date="2023" name="Infect Dis Poverty">
        <title>Chromosome-scale genome of the human blood fluke Schistosoma mekongi and its implications for public health.</title>
        <authorList>
            <person name="Zhou M."/>
            <person name="Xu L."/>
            <person name="Xu D."/>
            <person name="Chen W."/>
            <person name="Khan J."/>
            <person name="Hu Y."/>
            <person name="Huang H."/>
            <person name="Wei H."/>
            <person name="Zhang Y."/>
            <person name="Chusongsang P."/>
            <person name="Tanasarnprasert K."/>
            <person name="Hu X."/>
            <person name="Limpanont Y."/>
            <person name="Lv Z."/>
        </authorList>
    </citation>
    <scope>NUCLEOTIDE SEQUENCE</scope>
    <source>
        <strain evidence="1">LV_2022a</strain>
    </source>
</reference>
<dbReference type="Proteomes" id="UP001292079">
    <property type="component" value="Unassembled WGS sequence"/>
</dbReference>
<evidence type="ECO:0000313" key="2">
    <source>
        <dbReference type="Proteomes" id="UP001292079"/>
    </source>
</evidence>